<evidence type="ECO:0000313" key="1">
    <source>
        <dbReference type="EMBL" id="RAJ05702.1"/>
    </source>
</evidence>
<comment type="caution">
    <text evidence="1">The sequence shown here is derived from an EMBL/GenBank/DDBJ whole genome shotgun (WGS) entry which is preliminary data.</text>
</comment>
<proteinExistence type="predicted"/>
<dbReference type="EMBL" id="QLLM01000006">
    <property type="protein sequence ID" value="RAJ05702.1"/>
    <property type="molecule type" value="Genomic_DNA"/>
</dbReference>
<organism evidence="1 2">
    <name type="scientific">Aeromonas salmonicida</name>
    <dbReference type="NCBI Taxonomy" id="645"/>
    <lineage>
        <taxon>Bacteria</taxon>
        <taxon>Pseudomonadati</taxon>
        <taxon>Pseudomonadota</taxon>
        <taxon>Gammaproteobacteria</taxon>
        <taxon>Aeromonadales</taxon>
        <taxon>Aeromonadaceae</taxon>
        <taxon>Aeromonas</taxon>
    </lineage>
</organism>
<accession>A0AAX1PKN0</accession>
<dbReference type="AlphaFoldDB" id="A0AAX1PKN0"/>
<name>A0AAX1PKN0_AERSA</name>
<evidence type="ECO:0000313" key="2">
    <source>
        <dbReference type="Proteomes" id="UP000249422"/>
    </source>
</evidence>
<dbReference type="Proteomes" id="UP000249422">
    <property type="component" value="Unassembled WGS sequence"/>
</dbReference>
<protein>
    <submittedName>
        <fullName evidence="1">Uncharacterized protein</fullName>
    </submittedName>
</protein>
<sequence length="34" mass="4035">MQNEPWQISTEVEVTIPFHDVDMVVVSLWRGDYL</sequence>
<reference evidence="1 2" key="1">
    <citation type="submission" date="2018-06" db="EMBL/GenBank/DDBJ databases">
        <title>Freshwater and sediment microbial communities from various areas in North America, analyzing microbe dynamics in response to fracking.</title>
        <authorList>
            <person name="Lamendella R."/>
        </authorList>
    </citation>
    <scope>NUCLEOTIDE SEQUENCE [LARGE SCALE GENOMIC DNA]</scope>
    <source>
        <strain evidence="1 2">17</strain>
    </source>
</reference>
<gene>
    <name evidence="1" type="ORF">DEU50_106102</name>
</gene>